<reference evidence="2" key="1">
    <citation type="submission" date="2023-05" db="EMBL/GenBank/DDBJ databases">
        <title>Anaerotaeda fermentans gen. nov., sp. nov., a novel anaerobic planctomycete of the new family within the order Sedimentisphaerales isolated from Taman Peninsula, Russia.</title>
        <authorList>
            <person name="Khomyakova M.A."/>
            <person name="Merkel A.Y."/>
            <person name="Slobodkin A.I."/>
        </authorList>
    </citation>
    <scope>NUCLEOTIDE SEQUENCE</scope>
    <source>
        <strain evidence="2">M17dextr</strain>
    </source>
</reference>
<accession>A0AAW6TXU4</accession>
<dbReference type="GO" id="GO:0003723">
    <property type="term" value="F:RNA binding"/>
    <property type="evidence" value="ECO:0007669"/>
    <property type="project" value="InterPro"/>
</dbReference>
<dbReference type="GO" id="GO:0051607">
    <property type="term" value="P:defense response to virus"/>
    <property type="evidence" value="ECO:0007669"/>
    <property type="project" value="UniProtKB-KW"/>
</dbReference>
<dbReference type="NCBIfam" id="TIGR01868">
    <property type="entry name" value="casD_Cas5e"/>
    <property type="match status" value="1"/>
</dbReference>
<comment type="caution">
    <text evidence="2">The sequence shown here is derived from an EMBL/GenBank/DDBJ whole genome shotgun (WGS) entry which is preliminary data.</text>
</comment>
<dbReference type="EMBL" id="JASCXX010000021">
    <property type="protein sequence ID" value="MDI6450516.1"/>
    <property type="molecule type" value="Genomic_DNA"/>
</dbReference>
<dbReference type="InterPro" id="IPR013422">
    <property type="entry name" value="CRISPR-assoc_prot_Cas5_N"/>
</dbReference>
<dbReference type="AlphaFoldDB" id="A0AAW6TXU4"/>
<dbReference type="InterPro" id="IPR010147">
    <property type="entry name" value="CRISPR-assoc_prot_CasD"/>
</dbReference>
<dbReference type="Pfam" id="PF09704">
    <property type="entry name" value="Cas_Cas5d"/>
    <property type="match status" value="1"/>
</dbReference>
<dbReference type="InterPro" id="IPR021124">
    <property type="entry name" value="CRISPR-assoc_prot_Cas5"/>
</dbReference>
<dbReference type="CDD" id="cd09756">
    <property type="entry name" value="Cas5_I-E"/>
    <property type="match status" value="1"/>
</dbReference>
<gene>
    <name evidence="2" type="primary">cas5e</name>
    <name evidence="2" type="ORF">QJ522_15755</name>
</gene>
<keyword evidence="3" id="KW-1185">Reference proteome</keyword>
<dbReference type="Proteomes" id="UP001431776">
    <property type="component" value="Unassembled WGS sequence"/>
</dbReference>
<evidence type="ECO:0000256" key="1">
    <source>
        <dbReference type="ARBA" id="ARBA00023118"/>
    </source>
</evidence>
<proteinExistence type="predicted"/>
<dbReference type="RefSeq" id="WP_349245927.1">
    <property type="nucleotide sequence ID" value="NZ_JASCXX010000021.1"/>
</dbReference>
<keyword evidence="1" id="KW-0051">Antiviral defense</keyword>
<evidence type="ECO:0000313" key="2">
    <source>
        <dbReference type="EMBL" id="MDI6450516.1"/>
    </source>
</evidence>
<organism evidence="2 3">
    <name type="scientific">Anaerobaca lacustris</name>
    <dbReference type="NCBI Taxonomy" id="3044600"/>
    <lineage>
        <taxon>Bacteria</taxon>
        <taxon>Pseudomonadati</taxon>
        <taxon>Planctomycetota</taxon>
        <taxon>Phycisphaerae</taxon>
        <taxon>Sedimentisphaerales</taxon>
        <taxon>Anaerobacaceae</taxon>
        <taxon>Anaerobaca</taxon>
    </lineage>
</organism>
<dbReference type="Gene3D" id="3.30.70.2660">
    <property type="match status" value="1"/>
</dbReference>
<protein>
    <submittedName>
        <fullName evidence="2">Type I-E CRISPR-associated protein Cas5/CasD</fullName>
    </submittedName>
</protein>
<name>A0AAW6TXU4_9BACT</name>
<dbReference type="GO" id="GO:0043571">
    <property type="term" value="P:maintenance of CRISPR repeat elements"/>
    <property type="evidence" value="ECO:0007669"/>
    <property type="project" value="InterPro"/>
</dbReference>
<sequence>MKANTLFLRLAGPMQSWGTSSRFQLRRTDAYPSKSGALGLLLCAKGVRREDSAVELRTLSSLTTGVRVDRPGILDWDYHTAGGGHGNGPHRAIGIRRADGKIKKTASTGEYETLLSRRQYLSDASFLVALHGDPAVIGDYAKWLHDPIWPVFLGRKCCVPTEPVFAGTGEFDSPTSALASVPWQPRIAAIDGGGRCAMRQLDCYIEHPPGSAPPDEARLVHDVPRGFGYYNYTARFVVFSSVTVPVGEPLHPPKGTRMWVDPYGPGWDDVRRDRLEFDKHLCVFCKSPAVEVHHLDYADVRRETTRSLCKLCHEVCTSLEYGKDMRHRRIDPTDPEQRQQILAQIERLQQNRRFSRRAELLEAGRAQNAAFFDDTPVS</sequence>
<dbReference type="NCBIfam" id="TIGR02593">
    <property type="entry name" value="CRISPR_cas5"/>
    <property type="match status" value="1"/>
</dbReference>
<evidence type="ECO:0000313" key="3">
    <source>
        <dbReference type="Proteomes" id="UP001431776"/>
    </source>
</evidence>